<dbReference type="Gene3D" id="3.40.50.2000">
    <property type="entry name" value="Glycogen Phosphorylase B"/>
    <property type="match status" value="1"/>
</dbReference>
<evidence type="ECO:0000256" key="1">
    <source>
        <dbReference type="SAM" id="Coils"/>
    </source>
</evidence>
<protein>
    <submittedName>
        <fullName evidence="4">Glycosyltransferase, GT2 family</fullName>
    </submittedName>
</protein>
<dbReference type="PANTHER" id="PTHR43179:SF7">
    <property type="entry name" value="RHAMNOSYLTRANSFERASE WBBL"/>
    <property type="match status" value="1"/>
</dbReference>
<evidence type="ECO:0000259" key="3">
    <source>
        <dbReference type="Pfam" id="PF08241"/>
    </source>
</evidence>
<dbReference type="CDD" id="cd03801">
    <property type="entry name" value="GT4_PimA-like"/>
    <property type="match status" value="1"/>
</dbReference>
<accession>A0A1G7U312</accession>
<dbReference type="OrthoDB" id="525353at2"/>
<dbReference type="CDD" id="cd04186">
    <property type="entry name" value="GT_2_like_c"/>
    <property type="match status" value="1"/>
</dbReference>
<reference evidence="5" key="1">
    <citation type="submission" date="2016-10" db="EMBL/GenBank/DDBJ databases">
        <authorList>
            <person name="Varghese N."/>
            <person name="Submissions S."/>
        </authorList>
    </citation>
    <scope>NUCLEOTIDE SEQUENCE [LARGE SCALE GENOMIC DNA]</scope>
    <source>
        <strain evidence="5">DSM 8344</strain>
    </source>
</reference>
<dbReference type="InterPro" id="IPR029063">
    <property type="entry name" value="SAM-dependent_MTases_sf"/>
</dbReference>
<keyword evidence="1" id="KW-0175">Coiled coil</keyword>
<dbReference type="Pfam" id="PF13692">
    <property type="entry name" value="Glyco_trans_1_4"/>
    <property type="match status" value="1"/>
</dbReference>
<gene>
    <name evidence="4" type="ORF">SAMN05443529_1033</name>
</gene>
<dbReference type="Pfam" id="PF00535">
    <property type="entry name" value="Glycos_transf_2"/>
    <property type="match status" value="1"/>
</dbReference>
<feature type="domain" description="Glycosyltransferase 2-like" evidence="2">
    <location>
        <begin position="468"/>
        <end position="592"/>
    </location>
</feature>
<dbReference type="STRING" id="1121419.SAMN05443529_1033"/>
<dbReference type="CDD" id="cd02440">
    <property type="entry name" value="AdoMet_MTases"/>
    <property type="match status" value="1"/>
</dbReference>
<dbReference type="Gene3D" id="3.40.50.150">
    <property type="entry name" value="Vaccinia Virus protein VP39"/>
    <property type="match status" value="1"/>
</dbReference>
<dbReference type="GO" id="GO:0008757">
    <property type="term" value="F:S-adenosylmethionine-dependent methyltransferase activity"/>
    <property type="evidence" value="ECO:0007669"/>
    <property type="project" value="InterPro"/>
</dbReference>
<dbReference type="EMBL" id="FNCP01000003">
    <property type="protein sequence ID" value="SDG41758.1"/>
    <property type="molecule type" value="Genomic_DNA"/>
</dbReference>
<dbReference type="SUPFAM" id="SSF53335">
    <property type="entry name" value="S-adenosyl-L-methionine-dependent methyltransferases"/>
    <property type="match status" value="1"/>
</dbReference>
<dbReference type="SUPFAM" id="SSF53448">
    <property type="entry name" value="Nucleotide-diphospho-sugar transferases"/>
    <property type="match status" value="1"/>
</dbReference>
<name>A0A1G7U312_9FIRM</name>
<sequence length="1100" mass="128780">MEFTGERYIPDSVHDSELELEHLQRYYSITNLVKDKIVVDAASGEGYGSDILAHWATTVYGIDISDEAVMQAKQKYTQENLHFIKASIESIPLEDNSVDVVVSFETIEHIDEATQRVFLKELKRVLKKTGVLIISTPNKEVYSDMSNHTNKFHIKEFYKQEFFDFLSMHFKYIKFYYQRFQTASFIDNGADNVEVISFDKENEPNCKYIVAVCSDNKQSADSEICSVIKDVTNQYENQIKRILQLQDEVEERNKHIKNLDEFIDNRNQIIKEQNNRIEELSLWGLSQDEEIKRMYCTIKELNQQVVDLREKVEVLTNQISALEQLAVSKDEEFTEKDMQVESLNVQIESLQKQERILNNIYQSDGWKWLIRYYKLRDGLIPKNSKRLLLTKMIFKFAKDPKSFIRHLSLENITKLIKYLKTDDATLLGDRVDHYIGRFEKNAKRELEIFELETFETLVFEEVTDPLVSIIIPVFNQWQYTYSCLKAILENTSQIKYEIIIADDLSSDNTKEISSYVENFLHIRNEQNLGFLLNCNHASQYAKGQYILFLNNDTNVQNNWLKPLVELIQTDDKIGMVGSKLVYADGKLQEAGGIIWKDASGWNYGHLDDPERPEYNYVKEVDYISGASIMIRTQLWKEIGGFDETFAPAYYEDSDLAFEVRKRGYKVLYQPKSVVVHFEGISNGTDTSNGQKAYQLINQKKFYEKWKDILEREHFSNGKNVFLARDRNRAKKSLLFIDHYVPTYDKDAGSRTIFQYLKLVVDMGYNVKFIGDNFYKSEPYATELEQMGIEVLYGPHYANHWKDWVKENGPWFETVFMNRPHISKKYIDYIKENTNSKVIYNVCDLHFLRERRQYEITNDIRFLESSKKWQKVEYEIMKKADVVFTLSNQERDIINKHFNQTKAIICPIFIYDSFEEVLIKPKEKRDLIFVGGFRHAPNVDGVKWFLKDIFPVIQLKIPEIKFHIVGSNIPNEIKNMAHDGIVLHGFVSDRELERLYKESRVCVIPLRFGAGVKGKTIEAMYHQVAIVSTLIGLEGLDGIENCIRSKDSAEEFAEEVIKLYQDEDQIIQQAKSNINFVHQRFSKQSAIELFEIIFEKQGINQ</sequence>
<dbReference type="Gene3D" id="3.90.550.10">
    <property type="entry name" value="Spore Coat Polysaccharide Biosynthesis Protein SpsA, Chain A"/>
    <property type="match status" value="1"/>
</dbReference>
<keyword evidence="4" id="KW-0808">Transferase</keyword>
<dbReference type="Proteomes" id="UP000198656">
    <property type="component" value="Unassembled WGS sequence"/>
</dbReference>
<dbReference type="Pfam" id="PF08241">
    <property type="entry name" value="Methyltransf_11"/>
    <property type="match status" value="1"/>
</dbReference>
<dbReference type="InterPro" id="IPR029044">
    <property type="entry name" value="Nucleotide-diphossugar_trans"/>
</dbReference>
<dbReference type="InterPro" id="IPR013216">
    <property type="entry name" value="Methyltransf_11"/>
</dbReference>
<dbReference type="InterPro" id="IPR001173">
    <property type="entry name" value="Glyco_trans_2-like"/>
</dbReference>
<dbReference type="Gene3D" id="1.20.5.300">
    <property type="match status" value="1"/>
</dbReference>
<proteinExistence type="predicted"/>
<evidence type="ECO:0000313" key="4">
    <source>
        <dbReference type="EMBL" id="SDG41758.1"/>
    </source>
</evidence>
<dbReference type="SUPFAM" id="SSF53756">
    <property type="entry name" value="UDP-Glycosyltransferase/glycogen phosphorylase"/>
    <property type="match status" value="1"/>
</dbReference>
<organism evidence="4 5">
    <name type="scientific">Desulfosporosinus hippei DSM 8344</name>
    <dbReference type="NCBI Taxonomy" id="1121419"/>
    <lineage>
        <taxon>Bacteria</taxon>
        <taxon>Bacillati</taxon>
        <taxon>Bacillota</taxon>
        <taxon>Clostridia</taxon>
        <taxon>Eubacteriales</taxon>
        <taxon>Desulfitobacteriaceae</taxon>
        <taxon>Desulfosporosinus</taxon>
    </lineage>
</organism>
<dbReference type="PANTHER" id="PTHR43179">
    <property type="entry name" value="RHAMNOSYLTRANSFERASE WBBL"/>
    <property type="match status" value="1"/>
</dbReference>
<dbReference type="RefSeq" id="WP_092329957.1">
    <property type="nucleotide sequence ID" value="NZ_FNCP01000003.1"/>
</dbReference>
<evidence type="ECO:0000259" key="2">
    <source>
        <dbReference type="Pfam" id="PF00535"/>
    </source>
</evidence>
<dbReference type="AlphaFoldDB" id="A0A1G7U312"/>
<feature type="domain" description="Methyltransferase type 11" evidence="3">
    <location>
        <begin position="39"/>
        <end position="134"/>
    </location>
</feature>
<keyword evidence="5" id="KW-1185">Reference proteome</keyword>
<evidence type="ECO:0000313" key="5">
    <source>
        <dbReference type="Proteomes" id="UP000198656"/>
    </source>
</evidence>
<feature type="coiled-coil region" evidence="1">
    <location>
        <begin position="291"/>
        <end position="360"/>
    </location>
</feature>